<evidence type="ECO:0000256" key="2">
    <source>
        <dbReference type="ARBA" id="ARBA00007005"/>
    </source>
</evidence>
<comment type="caution">
    <text evidence="13">The sequence shown here is derived from an EMBL/GenBank/DDBJ whole genome shotgun (WGS) entry which is preliminary data.</text>
</comment>
<reference evidence="13" key="2">
    <citation type="submission" date="2020-09" db="EMBL/GenBank/DDBJ databases">
        <authorList>
            <person name="Sun Q."/>
            <person name="Zhou Y."/>
        </authorList>
    </citation>
    <scope>NUCLEOTIDE SEQUENCE</scope>
    <source>
        <strain evidence="13">CGMCC 1.15360</strain>
    </source>
</reference>
<dbReference type="GO" id="GO:0070403">
    <property type="term" value="F:NAD+ binding"/>
    <property type="evidence" value="ECO:0007669"/>
    <property type="project" value="InterPro"/>
</dbReference>
<dbReference type="RefSeq" id="WP_066775040.1">
    <property type="nucleotide sequence ID" value="NZ_BMIP01000010.1"/>
</dbReference>
<proteinExistence type="inferred from homology"/>
<keyword evidence="3" id="KW-0276">Fatty acid metabolism</keyword>
<dbReference type="GO" id="GO:0004300">
    <property type="term" value="F:enoyl-CoA hydratase activity"/>
    <property type="evidence" value="ECO:0007669"/>
    <property type="project" value="TreeGrafter"/>
</dbReference>
<evidence type="ECO:0000256" key="3">
    <source>
        <dbReference type="ARBA" id="ARBA00022832"/>
    </source>
</evidence>
<evidence type="ECO:0000256" key="10">
    <source>
        <dbReference type="ARBA" id="ARBA00049556"/>
    </source>
</evidence>
<dbReference type="Pfam" id="PF02737">
    <property type="entry name" value="3HCDH_N"/>
    <property type="match status" value="1"/>
</dbReference>
<keyword evidence="7" id="KW-0443">Lipid metabolism</keyword>
<name>A0A916Z9I0_9SPHN</name>
<keyword evidence="6" id="KW-0520">NAD</keyword>
<evidence type="ECO:0000256" key="8">
    <source>
        <dbReference type="ARBA" id="ARBA00023239"/>
    </source>
</evidence>
<sequence>MKHMHLQFGNDGVATLTLERDGGSVNIICDDFMNDLGGALDIVAQRQDCPGLVVRSAKAGFLAGADLTMLAAEFPAMTARRGYEISQRISGLLRRLETLGIPSVAIVDGAALGGGLELALACTRRLASENAVLGLPEVNLGLLPAAGGTQRLPRMIGAKNALDLLLVGKTVDANKAAGLGIVDEIVSAEDSQDVAKRWLLARPAPEQPWDRKGYRPPEARGLVLPEVALSYSLAAAGVAGKSGHRQPAPVAILSCVFEGMQLPFDRALQIESKYFGRLLSGKVAQNIVATTFLARQAALKGARRPHGHERRTVGRLGVVGAGMMGAGIAQLAATAGIEVVLVDRTSALAERGKAYSARSMDKLIERGRMTRDKADALLGRIAPTDDFAQLSACELVVEAVFEDAAVKADTIRKVEVVTGADTIYASNTSTLPIGGLAQASIRPDRLIGLHFFSPAERMELVEVIRGAQTSDATLAASLDFLSQLRKTPIVVKDGRGFYTSRVVQFFINEGAAMVGEGIAPARIENAARSIGFPVGPLALLDEVTIDLPVTIHDQAQSQESDIAEPAGLPTLRRMQELNRHGRSSGRGFYDYPEDGPKHLWHGLSQAFALAGQQPDDAEIERRLLYAQSLEAVRCREGGILETDEDGDLGSVFGWGFPAWTGGALRFIETEGVARFVTNAKELARRHGSRFEPTARLVERAKSAA</sequence>
<dbReference type="EMBL" id="BMIP01000010">
    <property type="protein sequence ID" value="GGD81313.1"/>
    <property type="molecule type" value="Genomic_DNA"/>
</dbReference>
<dbReference type="CDD" id="cd06558">
    <property type="entry name" value="crotonase-like"/>
    <property type="match status" value="1"/>
</dbReference>
<dbReference type="InterPro" id="IPR006108">
    <property type="entry name" value="3HC_DH_C"/>
</dbReference>
<evidence type="ECO:0000256" key="5">
    <source>
        <dbReference type="ARBA" id="ARBA00023002"/>
    </source>
</evidence>
<dbReference type="SUPFAM" id="SSF48179">
    <property type="entry name" value="6-phosphogluconate dehydrogenase C-terminal domain-like"/>
    <property type="match status" value="2"/>
</dbReference>
<evidence type="ECO:0000256" key="6">
    <source>
        <dbReference type="ARBA" id="ARBA00023027"/>
    </source>
</evidence>
<dbReference type="SUPFAM" id="SSF52096">
    <property type="entry name" value="ClpP/crotonase"/>
    <property type="match status" value="1"/>
</dbReference>
<protein>
    <submittedName>
        <fullName evidence="13">3-hydroxyacyl-CoA dehydrogenase</fullName>
    </submittedName>
</protein>
<reference evidence="13" key="1">
    <citation type="journal article" date="2014" name="Int. J. Syst. Evol. Microbiol.">
        <title>Complete genome sequence of Corynebacterium casei LMG S-19264T (=DSM 44701T), isolated from a smear-ripened cheese.</title>
        <authorList>
            <consortium name="US DOE Joint Genome Institute (JGI-PGF)"/>
            <person name="Walter F."/>
            <person name="Albersmeier A."/>
            <person name="Kalinowski J."/>
            <person name="Ruckert C."/>
        </authorList>
    </citation>
    <scope>NUCLEOTIDE SEQUENCE</scope>
    <source>
        <strain evidence="13">CGMCC 1.15360</strain>
    </source>
</reference>
<dbReference type="InterPro" id="IPR050136">
    <property type="entry name" value="FA_oxidation_alpha_subunit"/>
</dbReference>
<evidence type="ECO:0000256" key="1">
    <source>
        <dbReference type="ARBA" id="ARBA00005005"/>
    </source>
</evidence>
<organism evidence="13 14">
    <name type="scientific">Croceicoccus mobilis</name>
    <dbReference type="NCBI Taxonomy" id="1703339"/>
    <lineage>
        <taxon>Bacteria</taxon>
        <taxon>Pseudomonadati</taxon>
        <taxon>Pseudomonadota</taxon>
        <taxon>Alphaproteobacteria</taxon>
        <taxon>Sphingomonadales</taxon>
        <taxon>Erythrobacteraceae</taxon>
        <taxon>Croceicoccus</taxon>
    </lineage>
</organism>
<feature type="domain" description="3-hydroxyacyl-CoA dehydrogenase C-terminal" evidence="11">
    <location>
        <begin position="496"/>
        <end position="591"/>
    </location>
</feature>
<keyword evidence="4" id="KW-0442">Lipid degradation</keyword>
<dbReference type="InterPro" id="IPR001753">
    <property type="entry name" value="Enoyl-CoA_hydra/iso"/>
</dbReference>
<evidence type="ECO:0000256" key="7">
    <source>
        <dbReference type="ARBA" id="ARBA00023098"/>
    </source>
</evidence>
<accession>A0A916Z9I0</accession>
<dbReference type="Proteomes" id="UP000612349">
    <property type="component" value="Unassembled WGS sequence"/>
</dbReference>
<dbReference type="GO" id="GO:0016509">
    <property type="term" value="F:long-chain (3S)-3-hydroxyacyl-CoA dehydrogenase (NAD+) activity"/>
    <property type="evidence" value="ECO:0007669"/>
    <property type="project" value="TreeGrafter"/>
</dbReference>
<dbReference type="InterPro" id="IPR029045">
    <property type="entry name" value="ClpP/crotonase-like_dom_sf"/>
</dbReference>
<feature type="domain" description="3-hydroxyacyl-CoA dehydrogenase NAD binding" evidence="12">
    <location>
        <begin position="316"/>
        <end position="493"/>
    </location>
</feature>
<comment type="catalytic activity">
    <reaction evidence="10">
        <text>a (3S)-3-hydroxyacyl-CoA + NAD(+) = a 3-oxoacyl-CoA + NADH + H(+)</text>
        <dbReference type="Rhea" id="RHEA:22432"/>
        <dbReference type="ChEBI" id="CHEBI:15378"/>
        <dbReference type="ChEBI" id="CHEBI:57318"/>
        <dbReference type="ChEBI" id="CHEBI:57540"/>
        <dbReference type="ChEBI" id="CHEBI:57945"/>
        <dbReference type="ChEBI" id="CHEBI:90726"/>
        <dbReference type="EC" id="1.1.1.35"/>
    </reaction>
</comment>
<dbReference type="OrthoDB" id="9771883at2"/>
<keyword evidence="8" id="KW-0456">Lyase</keyword>
<keyword evidence="9" id="KW-0511">Multifunctional enzyme</keyword>
<dbReference type="Pfam" id="PF00725">
    <property type="entry name" value="3HCDH"/>
    <property type="match status" value="1"/>
</dbReference>
<comment type="similarity">
    <text evidence="2">In the central section; belongs to the 3-hydroxyacyl-CoA dehydrogenase family.</text>
</comment>
<evidence type="ECO:0000313" key="13">
    <source>
        <dbReference type="EMBL" id="GGD81313.1"/>
    </source>
</evidence>
<dbReference type="InterPro" id="IPR006176">
    <property type="entry name" value="3-OHacyl-CoA_DH_NAD-bd"/>
</dbReference>
<dbReference type="FunFam" id="3.40.50.720:FF:000009">
    <property type="entry name" value="Fatty oxidation complex, alpha subunit"/>
    <property type="match status" value="1"/>
</dbReference>
<dbReference type="Gene3D" id="3.40.50.720">
    <property type="entry name" value="NAD(P)-binding Rossmann-like Domain"/>
    <property type="match status" value="1"/>
</dbReference>
<gene>
    <name evidence="13" type="ORF">GCM10010990_34070</name>
</gene>
<evidence type="ECO:0000313" key="14">
    <source>
        <dbReference type="Proteomes" id="UP000612349"/>
    </source>
</evidence>
<dbReference type="Gene3D" id="1.10.1040.50">
    <property type="match status" value="1"/>
</dbReference>
<evidence type="ECO:0000256" key="9">
    <source>
        <dbReference type="ARBA" id="ARBA00023268"/>
    </source>
</evidence>
<dbReference type="PANTHER" id="PTHR43612:SF3">
    <property type="entry name" value="TRIFUNCTIONAL ENZYME SUBUNIT ALPHA, MITOCHONDRIAL"/>
    <property type="match status" value="1"/>
</dbReference>
<evidence type="ECO:0000259" key="12">
    <source>
        <dbReference type="Pfam" id="PF02737"/>
    </source>
</evidence>
<keyword evidence="5" id="KW-0560">Oxidoreductase</keyword>
<dbReference type="SUPFAM" id="SSF51735">
    <property type="entry name" value="NAD(P)-binding Rossmann-fold domains"/>
    <property type="match status" value="1"/>
</dbReference>
<keyword evidence="14" id="KW-1185">Reference proteome</keyword>
<dbReference type="PANTHER" id="PTHR43612">
    <property type="entry name" value="TRIFUNCTIONAL ENZYME SUBUNIT ALPHA"/>
    <property type="match status" value="1"/>
</dbReference>
<dbReference type="Gene3D" id="3.90.226.10">
    <property type="entry name" value="2-enoyl-CoA Hydratase, Chain A, domain 1"/>
    <property type="match status" value="1"/>
</dbReference>
<dbReference type="InterPro" id="IPR008927">
    <property type="entry name" value="6-PGluconate_DH-like_C_sf"/>
</dbReference>
<dbReference type="InterPro" id="IPR036291">
    <property type="entry name" value="NAD(P)-bd_dom_sf"/>
</dbReference>
<dbReference type="GO" id="GO:0006635">
    <property type="term" value="P:fatty acid beta-oxidation"/>
    <property type="evidence" value="ECO:0007669"/>
    <property type="project" value="UniProtKB-ARBA"/>
</dbReference>
<dbReference type="Pfam" id="PF00378">
    <property type="entry name" value="ECH_1"/>
    <property type="match status" value="1"/>
</dbReference>
<comment type="pathway">
    <text evidence="1">Lipid metabolism; fatty acid beta-oxidation.</text>
</comment>
<evidence type="ECO:0000259" key="11">
    <source>
        <dbReference type="Pfam" id="PF00725"/>
    </source>
</evidence>
<evidence type="ECO:0000256" key="4">
    <source>
        <dbReference type="ARBA" id="ARBA00022963"/>
    </source>
</evidence>
<dbReference type="AlphaFoldDB" id="A0A916Z9I0"/>